<dbReference type="RefSeq" id="XP_040784320.1">
    <property type="nucleotide sequence ID" value="XM_040927412.1"/>
</dbReference>
<dbReference type="PROSITE" id="PS00518">
    <property type="entry name" value="ZF_RING_1"/>
    <property type="match status" value="1"/>
</dbReference>
<keyword evidence="4" id="KW-0479">Metal-binding</keyword>
<keyword evidence="7" id="KW-0833">Ubl conjugation pathway</keyword>
<keyword evidence="5" id="KW-0677">Repeat</keyword>
<dbReference type="PANTHER" id="PTHR11685">
    <property type="entry name" value="RBR FAMILY RING FINGER AND IBR DOMAIN-CONTAINING"/>
    <property type="match status" value="1"/>
</dbReference>
<proteinExistence type="predicted"/>
<dbReference type="GO" id="GO:0061630">
    <property type="term" value="F:ubiquitin protein ligase activity"/>
    <property type="evidence" value="ECO:0007669"/>
    <property type="project" value="UniProtKB-EC"/>
</dbReference>
<dbReference type="InterPro" id="IPR001841">
    <property type="entry name" value="Znf_RING"/>
</dbReference>
<evidence type="ECO:0000313" key="13">
    <source>
        <dbReference type="Proteomes" id="UP000800039"/>
    </source>
</evidence>
<protein>
    <recommendedName>
        <fullName evidence="2">RBR-type E3 ubiquitin transferase</fullName>
        <ecNumber evidence="2">2.3.2.31</ecNumber>
    </recommendedName>
</protein>
<feature type="domain" description="RING-type" evidence="10">
    <location>
        <begin position="11"/>
        <end position="65"/>
    </location>
</feature>
<evidence type="ECO:0000256" key="4">
    <source>
        <dbReference type="ARBA" id="ARBA00022723"/>
    </source>
</evidence>
<evidence type="ECO:0000256" key="6">
    <source>
        <dbReference type="ARBA" id="ARBA00022771"/>
    </source>
</evidence>
<dbReference type="Pfam" id="PF22191">
    <property type="entry name" value="IBR_1"/>
    <property type="match status" value="1"/>
</dbReference>
<dbReference type="Gene3D" id="3.30.40.10">
    <property type="entry name" value="Zinc/RING finger domain, C3HC4 (zinc finger)"/>
    <property type="match status" value="1"/>
</dbReference>
<dbReference type="EMBL" id="ML976618">
    <property type="protein sequence ID" value="KAF1841757.1"/>
    <property type="molecule type" value="Genomic_DNA"/>
</dbReference>
<name>A0A9P4G9Z0_9PLEO</name>
<evidence type="ECO:0000256" key="3">
    <source>
        <dbReference type="ARBA" id="ARBA00022679"/>
    </source>
</evidence>
<dbReference type="GO" id="GO:0016567">
    <property type="term" value="P:protein ubiquitination"/>
    <property type="evidence" value="ECO:0007669"/>
    <property type="project" value="InterPro"/>
</dbReference>
<keyword evidence="8" id="KW-0862">Zinc</keyword>
<accession>A0A9P4G9Z0</accession>
<dbReference type="InterPro" id="IPR013083">
    <property type="entry name" value="Znf_RING/FYVE/PHD"/>
</dbReference>
<keyword evidence="13" id="KW-1185">Reference proteome</keyword>
<dbReference type="SMART" id="SM00184">
    <property type="entry name" value="RING"/>
    <property type="match status" value="2"/>
</dbReference>
<dbReference type="PROSITE" id="PS51873">
    <property type="entry name" value="TRIAD"/>
    <property type="match status" value="1"/>
</dbReference>
<dbReference type="AlphaFoldDB" id="A0A9P4G9Z0"/>
<evidence type="ECO:0000256" key="8">
    <source>
        <dbReference type="ARBA" id="ARBA00022833"/>
    </source>
</evidence>
<feature type="non-terminal residue" evidence="12">
    <location>
        <position position="1"/>
    </location>
</feature>
<dbReference type="InterPro" id="IPR002867">
    <property type="entry name" value="IBR_dom"/>
</dbReference>
<dbReference type="GeneID" id="63844665"/>
<organism evidence="12 13">
    <name type="scientific">Cucurbitaria berberidis CBS 394.84</name>
    <dbReference type="NCBI Taxonomy" id="1168544"/>
    <lineage>
        <taxon>Eukaryota</taxon>
        <taxon>Fungi</taxon>
        <taxon>Dikarya</taxon>
        <taxon>Ascomycota</taxon>
        <taxon>Pezizomycotina</taxon>
        <taxon>Dothideomycetes</taxon>
        <taxon>Pleosporomycetidae</taxon>
        <taxon>Pleosporales</taxon>
        <taxon>Pleosporineae</taxon>
        <taxon>Cucurbitariaceae</taxon>
        <taxon>Cucurbitaria</taxon>
    </lineage>
</organism>
<dbReference type="EC" id="2.3.2.31" evidence="2"/>
<dbReference type="InterPro" id="IPR044066">
    <property type="entry name" value="TRIAD_supradom"/>
</dbReference>
<feature type="non-terminal residue" evidence="12">
    <location>
        <position position="224"/>
    </location>
</feature>
<feature type="domain" description="RING-type" evidence="11">
    <location>
        <begin position="7"/>
        <end position="220"/>
    </location>
</feature>
<sequence>RHLQPKETKDCIICTDTRSLSRFPSRPPSTQCAHEVDVCRRCLKKWIQSESATKIWDEINCPVCSMRLQHKDMREFASHDVFRRTRATLEAIPGFRWCITKGCQSGQVQAPSIAKFRCVACKKIHCVEHNVAWHTGETCKEYDYRTNKKLKRAEEAASKQLILETTKKCPGCKKTIEKSYGCDHMTCSRCKHEFCWQCLAPYAKKNRGGVMHHPGCDYYDPEWG</sequence>
<evidence type="ECO:0000256" key="5">
    <source>
        <dbReference type="ARBA" id="ARBA00022737"/>
    </source>
</evidence>
<evidence type="ECO:0000259" key="11">
    <source>
        <dbReference type="PROSITE" id="PS51873"/>
    </source>
</evidence>
<evidence type="ECO:0000256" key="1">
    <source>
        <dbReference type="ARBA" id="ARBA00001798"/>
    </source>
</evidence>
<reference evidence="12" key="1">
    <citation type="submission" date="2020-01" db="EMBL/GenBank/DDBJ databases">
        <authorList>
            <consortium name="DOE Joint Genome Institute"/>
            <person name="Haridas S."/>
            <person name="Albert R."/>
            <person name="Binder M."/>
            <person name="Bloem J."/>
            <person name="Labutti K."/>
            <person name="Salamov A."/>
            <person name="Andreopoulos B."/>
            <person name="Baker S.E."/>
            <person name="Barry K."/>
            <person name="Bills G."/>
            <person name="Bluhm B.H."/>
            <person name="Cannon C."/>
            <person name="Castanera R."/>
            <person name="Culley D.E."/>
            <person name="Daum C."/>
            <person name="Ezra D."/>
            <person name="Gonzalez J.B."/>
            <person name="Henrissat B."/>
            <person name="Kuo A."/>
            <person name="Liang C."/>
            <person name="Lipzen A."/>
            <person name="Lutzoni F."/>
            <person name="Magnuson J."/>
            <person name="Mondo S."/>
            <person name="Nolan M."/>
            <person name="Ohm R."/>
            <person name="Pangilinan J."/>
            <person name="Park H.-J."/>
            <person name="Ramirez L."/>
            <person name="Alfaro M."/>
            <person name="Sun H."/>
            <person name="Tritt A."/>
            <person name="Yoshinaga Y."/>
            <person name="Zwiers L.-H."/>
            <person name="Turgeon B.G."/>
            <person name="Goodwin S.B."/>
            <person name="Spatafora J.W."/>
            <person name="Crous P.W."/>
            <person name="Grigoriev I.V."/>
        </authorList>
    </citation>
    <scope>NUCLEOTIDE SEQUENCE</scope>
    <source>
        <strain evidence="12">CBS 394.84</strain>
    </source>
</reference>
<evidence type="ECO:0000259" key="10">
    <source>
        <dbReference type="PROSITE" id="PS50089"/>
    </source>
</evidence>
<keyword evidence="6 9" id="KW-0863">Zinc-finger</keyword>
<dbReference type="Pfam" id="PF01485">
    <property type="entry name" value="IBR"/>
    <property type="match status" value="1"/>
</dbReference>
<evidence type="ECO:0000313" key="12">
    <source>
        <dbReference type="EMBL" id="KAF1841757.1"/>
    </source>
</evidence>
<gene>
    <name evidence="12" type="ORF">K460DRAFT_255016</name>
</gene>
<comment type="caution">
    <text evidence="12">The sequence shown here is derived from an EMBL/GenBank/DDBJ whole genome shotgun (WGS) entry which is preliminary data.</text>
</comment>
<dbReference type="SUPFAM" id="SSF57850">
    <property type="entry name" value="RING/U-box"/>
    <property type="match status" value="3"/>
</dbReference>
<evidence type="ECO:0000256" key="7">
    <source>
        <dbReference type="ARBA" id="ARBA00022786"/>
    </source>
</evidence>
<dbReference type="CDD" id="cd20335">
    <property type="entry name" value="BRcat_RBR"/>
    <property type="match status" value="1"/>
</dbReference>
<dbReference type="InterPro" id="IPR031127">
    <property type="entry name" value="E3_UB_ligase_RBR"/>
</dbReference>
<dbReference type="InterPro" id="IPR017907">
    <property type="entry name" value="Znf_RING_CS"/>
</dbReference>
<dbReference type="Proteomes" id="UP000800039">
    <property type="component" value="Unassembled WGS sequence"/>
</dbReference>
<dbReference type="SMART" id="SM00647">
    <property type="entry name" value="IBR"/>
    <property type="match status" value="2"/>
</dbReference>
<evidence type="ECO:0000256" key="9">
    <source>
        <dbReference type="PROSITE-ProRule" id="PRU00175"/>
    </source>
</evidence>
<evidence type="ECO:0000256" key="2">
    <source>
        <dbReference type="ARBA" id="ARBA00012251"/>
    </source>
</evidence>
<dbReference type="Gene3D" id="1.20.120.1750">
    <property type="match status" value="1"/>
</dbReference>
<comment type="catalytic activity">
    <reaction evidence="1">
        <text>[E2 ubiquitin-conjugating enzyme]-S-ubiquitinyl-L-cysteine + [acceptor protein]-L-lysine = [E2 ubiquitin-conjugating enzyme]-L-cysteine + [acceptor protein]-N(6)-ubiquitinyl-L-lysine.</text>
        <dbReference type="EC" id="2.3.2.31"/>
    </reaction>
</comment>
<dbReference type="PROSITE" id="PS50089">
    <property type="entry name" value="ZF_RING_2"/>
    <property type="match status" value="1"/>
</dbReference>
<dbReference type="GO" id="GO:0008270">
    <property type="term" value="F:zinc ion binding"/>
    <property type="evidence" value="ECO:0007669"/>
    <property type="project" value="UniProtKB-KW"/>
</dbReference>
<dbReference type="OrthoDB" id="1431934at2759"/>
<keyword evidence="3" id="KW-0808">Transferase</keyword>
<dbReference type="CDD" id="cd20336">
    <property type="entry name" value="Rcat_RBR"/>
    <property type="match status" value="1"/>
</dbReference>